<evidence type="ECO:0000256" key="5">
    <source>
        <dbReference type="ARBA" id="ARBA00023136"/>
    </source>
</evidence>
<dbReference type="InterPro" id="IPR001046">
    <property type="entry name" value="NRAMP_fam"/>
</dbReference>
<dbReference type="PANTHER" id="PTHR11706">
    <property type="entry name" value="SOLUTE CARRIER PROTEIN FAMILY 11 MEMBER"/>
    <property type="match status" value="1"/>
</dbReference>
<protein>
    <submittedName>
        <fullName evidence="7">Unannotated protein</fullName>
    </submittedName>
</protein>
<feature type="transmembrane region" description="Helical" evidence="6">
    <location>
        <begin position="292"/>
        <end position="313"/>
    </location>
</feature>
<feature type="transmembrane region" description="Helical" evidence="6">
    <location>
        <begin position="334"/>
        <end position="355"/>
    </location>
</feature>
<dbReference type="PANTHER" id="PTHR11706:SF33">
    <property type="entry name" value="NATURAL RESISTANCE-ASSOCIATED MACROPHAGE PROTEIN 2"/>
    <property type="match status" value="1"/>
</dbReference>
<name>A0A6J6EZK3_9ZZZZ</name>
<dbReference type="GO" id="GO:0005384">
    <property type="term" value="F:manganese ion transmembrane transporter activity"/>
    <property type="evidence" value="ECO:0007669"/>
    <property type="project" value="TreeGrafter"/>
</dbReference>
<evidence type="ECO:0000256" key="3">
    <source>
        <dbReference type="ARBA" id="ARBA00022692"/>
    </source>
</evidence>
<feature type="transmembrane region" description="Helical" evidence="6">
    <location>
        <begin position="138"/>
        <end position="157"/>
    </location>
</feature>
<feature type="transmembrane region" description="Helical" evidence="6">
    <location>
        <begin position="63"/>
        <end position="84"/>
    </location>
</feature>
<dbReference type="Pfam" id="PF01566">
    <property type="entry name" value="Nramp"/>
    <property type="match status" value="1"/>
</dbReference>
<feature type="transmembrane region" description="Helical" evidence="6">
    <location>
        <begin position="361"/>
        <end position="383"/>
    </location>
</feature>
<keyword evidence="5 6" id="KW-0472">Membrane</keyword>
<dbReference type="GO" id="GO:0005886">
    <property type="term" value="C:plasma membrane"/>
    <property type="evidence" value="ECO:0007669"/>
    <property type="project" value="TreeGrafter"/>
</dbReference>
<accession>A0A6J6EZK3</accession>
<feature type="transmembrane region" description="Helical" evidence="6">
    <location>
        <begin position="105"/>
        <end position="126"/>
    </location>
</feature>
<sequence length="429" mass="44647">MTEPINDPTKSTGARTSAPKRRRRWMVWLAVLGPGLIAANAGNDAGGIATYASAGSQFGYRTLFVMLLVTIALIIVQEMSARLGAHTGEGLMSLIREQFPLRASAFAIVCLLIANLGLVVSEFAGIGAAFELFGVSRYISIPIAAVAIWAVVVFGNYRYAERVFLLLGLAFITYPIAAILGKPDWGEVASNTFIPHLLGTKEFLFLVVALIGTTITPYMQLYQAAAVADSGSGPEEYRMVRIDTITGAVFANIISMAIIIATAAAIGGSGPLESAKEAAQALEPVAGSAAQILFGIGLLGASALAAAVVPLATSYAVAEAVGVERSVSKTFREAPLFMGLFTALIVIGASVALLPGNLISLLINMQVVNGLITPIILIFILILANRRSVLGNAANGPKLKAAALVCVVVIAILAVVVLVQTVAGWLGLV</sequence>
<evidence type="ECO:0000256" key="1">
    <source>
        <dbReference type="ARBA" id="ARBA00004141"/>
    </source>
</evidence>
<feature type="transmembrane region" description="Helical" evidence="6">
    <location>
        <begin position="164"/>
        <end position="183"/>
    </location>
</feature>
<comment type="subcellular location">
    <subcellularLocation>
        <location evidence="1">Membrane</location>
        <topology evidence="1">Multi-pass membrane protein</topology>
    </subcellularLocation>
</comment>
<gene>
    <name evidence="7" type="ORF">UFOPK1603_01863</name>
</gene>
<organism evidence="7">
    <name type="scientific">freshwater metagenome</name>
    <dbReference type="NCBI Taxonomy" id="449393"/>
    <lineage>
        <taxon>unclassified sequences</taxon>
        <taxon>metagenomes</taxon>
        <taxon>ecological metagenomes</taxon>
    </lineage>
</organism>
<reference evidence="7" key="1">
    <citation type="submission" date="2020-05" db="EMBL/GenBank/DDBJ databases">
        <authorList>
            <person name="Chiriac C."/>
            <person name="Salcher M."/>
            <person name="Ghai R."/>
            <person name="Kavagutti S V."/>
        </authorList>
    </citation>
    <scope>NUCLEOTIDE SEQUENCE</scope>
</reference>
<evidence type="ECO:0000256" key="4">
    <source>
        <dbReference type="ARBA" id="ARBA00022989"/>
    </source>
</evidence>
<dbReference type="EMBL" id="CAEZTG010000255">
    <property type="protein sequence ID" value="CAB4582130.1"/>
    <property type="molecule type" value="Genomic_DNA"/>
</dbReference>
<keyword evidence="3 6" id="KW-0812">Transmembrane</keyword>
<feature type="transmembrane region" description="Helical" evidence="6">
    <location>
        <begin position="242"/>
        <end position="266"/>
    </location>
</feature>
<feature type="transmembrane region" description="Helical" evidence="6">
    <location>
        <begin position="203"/>
        <end position="221"/>
    </location>
</feature>
<dbReference type="AlphaFoldDB" id="A0A6J6EZK3"/>
<dbReference type="GO" id="GO:0034755">
    <property type="term" value="P:iron ion transmembrane transport"/>
    <property type="evidence" value="ECO:0007669"/>
    <property type="project" value="TreeGrafter"/>
</dbReference>
<evidence type="ECO:0000256" key="6">
    <source>
        <dbReference type="SAM" id="Phobius"/>
    </source>
</evidence>
<keyword evidence="4 6" id="KW-1133">Transmembrane helix</keyword>
<evidence type="ECO:0000313" key="7">
    <source>
        <dbReference type="EMBL" id="CAB4582130.1"/>
    </source>
</evidence>
<feature type="transmembrane region" description="Helical" evidence="6">
    <location>
        <begin position="404"/>
        <end position="428"/>
    </location>
</feature>
<dbReference type="NCBIfam" id="NF037982">
    <property type="entry name" value="Nramp_1"/>
    <property type="match status" value="1"/>
</dbReference>
<evidence type="ECO:0000256" key="2">
    <source>
        <dbReference type="ARBA" id="ARBA00022448"/>
    </source>
</evidence>
<proteinExistence type="predicted"/>
<feature type="transmembrane region" description="Helical" evidence="6">
    <location>
        <begin position="25"/>
        <end position="43"/>
    </location>
</feature>
<dbReference type="GO" id="GO:0015086">
    <property type="term" value="F:cadmium ion transmembrane transporter activity"/>
    <property type="evidence" value="ECO:0007669"/>
    <property type="project" value="TreeGrafter"/>
</dbReference>
<keyword evidence="2" id="KW-0813">Transport</keyword>